<accession>A0A6J4NMG4</accession>
<dbReference type="EMBL" id="CADCUK010000172">
    <property type="protein sequence ID" value="CAA9388578.1"/>
    <property type="molecule type" value="Genomic_DNA"/>
</dbReference>
<dbReference type="AlphaFoldDB" id="A0A6J4NMG4"/>
<dbReference type="EC" id="2.6.1.13" evidence="2"/>
<name>A0A6J4NMG4_9ACTN</name>
<feature type="compositionally biased region" description="Basic residues" evidence="1">
    <location>
        <begin position="240"/>
        <end position="269"/>
    </location>
</feature>
<feature type="compositionally biased region" description="Basic residues" evidence="1">
    <location>
        <begin position="182"/>
        <end position="211"/>
    </location>
</feature>
<evidence type="ECO:0000256" key="1">
    <source>
        <dbReference type="SAM" id="MobiDB-lite"/>
    </source>
</evidence>
<feature type="compositionally biased region" description="Basic and acidic residues" evidence="1">
    <location>
        <begin position="307"/>
        <end position="324"/>
    </location>
</feature>
<feature type="compositionally biased region" description="Basic and acidic residues" evidence="1">
    <location>
        <begin position="402"/>
        <end position="413"/>
    </location>
</feature>
<organism evidence="2">
    <name type="scientific">uncultured Nocardioidaceae bacterium</name>
    <dbReference type="NCBI Taxonomy" id="253824"/>
    <lineage>
        <taxon>Bacteria</taxon>
        <taxon>Bacillati</taxon>
        <taxon>Actinomycetota</taxon>
        <taxon>Actinomycetes</taxon>
        <taxon>Propionibacteriales</taxon>
        <taxon>Nocardioidaceae</taxon>
        <taxon>environmental samples</taxon>
    </lineage>
</organism>
<gene>
    <name evidence="2" type="ORF">AVDCRST_MAG47-2675</name>
</gene>
<feature type="compositionally biased region" description="Basic and acidic residues" evidence="1">
    <location>
        <begin position="99"/>
        <end position="114"/>
    </location>
</feature>
<keyword evidence="2" id="KW-0032">Aminotransferase</keyword>
<feature type="non-terminal residue" evidence="2">
    <location>
        <position position="1"/>
    </location>
</feature>
<feature type="compositionally biased region" description="Basic and acidic residues" evidence="1">
    <location>
        <begin position="372"/>
        <end position="384"/>
    </location>
</feature>
<dbReference type="GO" id="GO:0004587">
    <property type="term" value="F:ornithine aminotransferase activity"/>
    <property type="evidence" value="ECO:0007669"/>
    <property type="project" value="UniProtKB-EC"/>
</dbReference>
<reference evidence="2" key="1">
    <citation type="submission" date="2020-02" db="EMBL/GenBank/DDBJ databases">
        <authorList>
            <person name="Meier V. D."/>
        </authorList>
    </citation>
    <scope>NUCLEOTIDE SEQUENCE</scope>
    <source>
        <strain evidence="2">AVDCRST_MAG47</strain>
    </source>
</reference>
<feature type="compositionally biased region" description="Low complexity" evidence="1">
    <location>
        <begin position="50"/>
        <end position="63"/>
    </location>
</feature>
<evidence type="ECO:0000313" key="2">
    <source>
        <dbReference type="EMBL" id="CAA9388578.1"/>
    </source>
</evidence>
<feature type="region of interest" description="Disordered" evidence="1">
    <location>
        <begin position="1"/>
        <end position="413"/>
    </location>
</feature>
<protein>
    <submittedName>
        <fullName evidence="2">Ornithine aminotransferase</fullName>
        <ecNumber evidence="2">2.6.1.13</ecNumber>
    </submittedName>
</protein>
<feature type="non-terminal residue" evidence="2">
    <location>
        <position position="413"/>
    </location>
</feature>
<proteinExistence type="predicted"/>
<feature type="compositionally biased region" description="Low complexity" evidence="1">
    <location>
        <begin position="357"/>
        <end position="371"/>
    </location>
</feature>
<feature type="compositionally biased region" description="Basic residues" evidence="1">
    <location>
        <begin position="39"/>
        <end position="49"/>
    </location>
</feature>
<sequence length="413" mass="45076">DRAHLHASCPRLVGAHPAHRAVGRPQLPPPSRRAEQRRRGLGHRCRRQALPRLPGRLLRAQLRPPQPAAAGGGPPAARAADADQPRVLQRPARPLRPRPRADVRQGHGPADEHRRRGRRDRPQGGAPLGLRGQGRAGGPGDDHRHGRQLPRPHHDDRQLLHRRGRASPLRAVHHRVPDRPLRQRRRARGGHRPHHRRCADRAHPGRGRGHHPAGGLPAGGAGALRPSPGPDDGGRDPVRARPHRPHLRLRPRAGRPGHVHPRQGARRRPLPGLGGGRGPRRARRDHAGLPRLHVRRQPAGRRPGPRGRGDALHRRDPAAVERARPPAARRPGGPHRPRGRVGALTRSVGRSRREPGAAQRPPALRVAPRARGPGEGHARVDDPARAAAGGHRGGHRLPAHGLPERPSGRQDLV</sequence>
<feature type="compositionally biased region" description="Basic residues" evidence="1">
    <location>
        <begin position="292"/>
        <end position="305"/>
    </location>
</feature>
<feature type="compositionally biased region" description="Basic residues" evidence="1">
    <location>
        <begin position="160"/>
        <end position="174"/>
    </location>
</feature>
<keyword evidence="2" id="KW-0808">Transferase</keyword>